<dbReference type="Gene3D" id="1.10.287.1040">
    <property type="entry name" value="Exonuclease VII, small subunit"/>
    <property type="match status" value="1"/>
</dbReference>
<dbReference type="PIRSF" id="PIRSF006488">
    <property type="entry name" value="Exonuc_VII_S"/>
    <property type="match status" value="1"/>
</dbReference>
<dbReference type="SUPFAM" id="SSF116842">
    <property type="entry name" value="XseB-like"/>
    <property type="match status" value="1"/>
</dbReference>
<keyword evidence="8" id="KW-1185">Reference proteome</keyword>
<comment type="similarity">
    <text evidence="1 6">Belongs to the XseB family.</text>
</comment>
<evidence type="ECO:0000313" key="8">
    <source>
        <dbReference type="Proteomes" id="UP001165422"/>
    </source>
</evidence>
<dbReference type="HAMAP" id="MF_00337">
    <property type="entry name" value="Exonuc_7_S"/>
    <property type="match status" value="1"/>
</dbReference>
<comment type="subunit">
    <text evidence="6">Heterooligomer composed of large and small subunits.</text>
</comment>
<dbReference type="RefSeq" id="WP_150356512.1">
    <property type="nucleotide sequence ID" value="NZ_JAJJPB010000002.1"/>
</dbReference>
<keyword evidence="3 6" id="KW-0540">Nuclease</keyword>
<protein>
    <recommendedName>
        <fullName evidence="6">Exodeoxyribonuclease 7 small subunit</fullName>
        <ecNumber evidence="6">3.1.11.6</ecNumber>
    </recommendedName>
    <alternativeName>
        <fullName evidence="6">Exodeoxyribonuclease VII small subunit</fullName>
        <shortName evidence="6">Exonuclease VII small subunit</shortName>
    </alternativeName>
</protein>
<accession>A0ABS8N2P4</accession>
<keyword evidence="4 6" id="KW-0378">Hydrolase</keyword>
<dbReference type="NCBIfam" id="NF002140">
    <property type="entry name" value="PRK00977.1-4"/>
    <property type="match status" value="1"/>
</dbReference>
<proteinExistence type="inferred from homology"/>
<evidence type="ECO:0000256" key="4">
    <source>
        <dbReference type="ARBA" id="ARBA00022801"/>
    </source>
</evidence>
<dbReference type="EMBL" id="JAJJPB010000002">
    <property type="protein sequence ID" value="MCC9294058.1"/>
    <property type="molecule type" value="Genomic_DNA"/>
</dbReference>
<keyword evidence="2 6" id="KW-0963">Cytoplasm</keyword>
<gene>
    <name evidence="6" type="primary">xseB</name>
    <name evidence="7" type="ORF">LN736_04130</name>
</gene>
<evidence type="ECO:0000313" key="7">
    <source>
        <dbReference type="EMBL" id="MCC9294058.1"/>
    </source>
</evidence>
<dbReference type="GO" id="GO:0008855">
    <property type="term" value="F:exodeoxyribonuclease VII activity"/>
    <property type="evidence" value="ECO:0007669"/>
    <property type="project" value="UniProtKB-EC"/>
</dbReference>
<evidence type="ECO:0000256" key="5">
    <source>
        <dbReference type="ARBA" id="ARBA00022839"/>
    </source>
</evidence>
<dbReference type="InterPro" id="IPR003761">
    <property type="entry name" value="Exonuc_VII_S"/>
</dbReference>
<organism evidence="7 8">
    <name type="scientific">Clostridium aromativorans</name>
    <dbReference type="NCBI Taxonomy" id="2836848"/>
    <lineage>
        <taxon>Bacteria</taxon>
        <taxon>Bacillati</taxon>
        <taxon>Bacillota</taxon>
        <taxon>Clostridia</taxon>
        <taxon>Eubacteriales</taxon>
        <taxon>Clostridiaceae</taxon>
        <taxon>Clostridium</taxon>
    </lineage>
</organism>
<comment type="function">
    <text evidence="6">Bidirectionally degrades single-stranded DNA into large acid-insoluble oligonucleotides, which are then degraded further into small acid-soluble oligonucleotides.</text>
</comment>
<evidence type="ECO:0000256" key="1">
    <source>
        <dbReference type="ARBA" id="ARBA00009998"/>
    </source>
</evidence>
<evidence type="ECO:0000256" key="2">
    <source>
        <dbReference type="ARBA" id="ARBA00022490"/>
    </source>
</evidence>
<evidence type="ECO:0000256" key="3">
    <source>
        <dbReference type="ARBA" id="ARBA00022722"/>
    </source>
</evidence>
<sequence>MPRKKESYESIMLELENIVNSMDTGGLSLEQSLKNYEDGIKLCNKLYKMLNEAEGKIKILTEEGEKDFKEKDNLRINSK</sequence>
<evidence type="ECO:0000256" key="6">
    <source>
        <dbReference type="HAMAP-Rule" id="MF_00337"/>
    </source>
</evidence>
<name>A0ABS8N2P4_9CLOT</name>
<reference evidence="7" key="1">
    <citation type="submission" date="2021-11" db="EMBL/GenBank/DDBJ databases">
        <authorList>
            <person name="Qingchun L."/>
            <person name="Dong Z."/>
            <person name="Zongwei Q."/>
            <person name="Jia Z."/>
            <person name="Duotao L."/>
        </authorList>
    </citation>
    <scope>NUCLEOTIDE SEQUENCE</scope>
    <source>
        <strain evidence="7">WLY-B-L2</strain>
    </source>
</reference>
<dbReference type="EC" id="3.1.11.6" evidence="6"/>
<comment type="caution">
    <text evidence="7">The sequence shown here is derived from an EMBL/GenBank/DDBJ whole genome shotgun (WGS) entry which is preliminary data.</text>
</comment>
<dbReference type="InterPro" id="IPR037004">
    <property type="entry name" value="Exonuc_VII_ssu_sf"/>
</dbReference>
<keyword evidence="5 6" id="KW-0269">Exonuclease</keyword>
<comment type="subcellular location">
    <subcellularLocation>
        <location evidence="6">Cytoplasm</location>
    </subcellularLocation>
</comment>
<dbReference type="PANTHER" id="PTHR34137">
    <property type="entry name" value="EXODEOXYRIBONUCLEASE 7 SMALL SUBUNIT"/>
    <property type="match status" value="1"/>
</dbReference>
<dbReference type="NCBIfam" id="TIGR01280">
    <property type="entry name" value="xseB"/>
    <property type="match status" value="1"/>
</dbReference>
<dbReference type="PANTHER" id="PTHR34137:SF1">
    <property type="entry name" value="EXODEOXYRIBONUCLEASE 7 SMALL SUBUNIT"/>
    <property type="match status" value="1"/>
</dbReference>
<comment type="catalytic activity">
    <reaction evidence="6">
        <text>Exonucleolytic cleavage in either 5'- to 3'- or 3'- to 5'-direction to yield nucleoside 5'-phosphates.</text>
        <dbReference type="EC" id="3.1.11.6"/>
    </reaction>
</comment>
<dbReference type="Proteomes" id="UP001165422">
    <property type="component" value="Unassembled WGS sequence"/>
</dbReference>
<dbReference type="Pfam" id="PF02609">
    <property type="entry name" value="Exonuc_VII_S"/>
    <property type="match status" value="1"/>
</dbReference>